<dbReference type="AlphaFoldDB" id="A0A0L8IG06"/>
<feature type="transmembrane region" description="Helical" evidence="1">
    <location>
        <begin position="6"/>
        <end position="28"/>
    </location>
</feature>
<accession>A0A0L8IG06</accession>
<keyword evidence="1" id="KW-1133">Transmembrane helix</keyword>
<evidence type="ECO:0000256" key="1">
    <source>
        <dbReference type="SAM" id="Phobius"/>
    </source>
</evidence>
<dbReference type="SUPFAM" id="SSF52540">
    <property type="entry name" value="P-loop containing nucleoside triphosphate hydrolases"/>
    <property type="match status" value="1"/>
</dbReference>
<dbReference type="CDD" id="cd18809">
    <property type="entry name" value="SF1_C_RecD"/>
    <property type="match status" value="1"/>
</dbReference>
<protein>
    <submittedName>
        <fullName evidence="2">Uncharacterized protein</fullName>
    </submittedName>
</protein>
<gene>
    <name evidence="2" type="ORF">OCBIM_22004520mg</name>
</gene>
<dbReference type="Gene3D" id="3.40.50.300">
    <property type="entry name" value="P-loop containing nucleotide triphosphate hydrolases"/>
    <property type="match status" value="1"/>
</dbReference>
<proteinExistence type="predicted"/>
<dbReference type="PANTHER" id="PTHR10492">
    <property type="match status" value="1"/>
</dbReference>
<sequence length="236" mass="26849">MVTFLLNYPTILALKVVLFQIFVILYMLTSKITSTNPLWLANRTIATPTNEAAQFVNDFLLTRIPGELKIYRSSDTVDNETLYPIEFINKLTPSGFPPHILKLYLDATNGHWNGTQYIIVSFHDHVVETEVASGPYAGSTLLFPKIPHVSQEMEFAFTFTCKSFPVKPAFALTCNKTQGQLFEQIGIYLPTHFFSHGQLYVALSRVRNKANVINFGCEKWKKTLITENCVYKEILL</sequence>
<name>A0A0L8IG06_OCTBM</name>
<organism evidence="2">
    <name type="scientific">Octopus bimaculoides</name>
    <name type="common">California two-spotted octopus</name>
    <dbReference type="NCBI Taxonomy" id="37653"/>
    <lineage>
        <taxon>Eukaryota</taxon>
        <taxon>Metazoa</taxon>
        <taxon>Spiralia</taxon>
        <taxon>Lophotrochozoa</taxon>
        <taxon>Mollusca</taxon>
        <taxon>Cephalopoda</taxon>
        <taxon>Coleoidea</taxon>
        <taxon>Octopodiformes</taxon>
        <taxon>Octopoda</taxon>
        <taxon>Incirrata</taxon>
        <taxon>Octopodidae</taxon>
        <taxon>Octopus</taxon>
    </lineage>
</organism>
<keyword evidence="1" id="KW-0472">Membrane</keyword>
<evidence type="ECO:0000313" key="2">
    <source>
        <dbReference type="EMBL" id="KOG00385.1"/>
    </source>
</evidence>
<dbReference type="PANTHER" id="PTHR10492:SF57">
    <property type="entry name" value="ATP-DEPENDENT DNA HELICASE"/>
    <property type="match status" value="1"/>
</dbReference>
<dbReference type="OrthoDB" id="2156623at2759"/>
<dbReference type="InterPro" id="IPR027417">
    <property type="entry name" value="P-loop_NTPase"/>
</dbReference>
<keyword evidence="1" id="KW-0812">Transmembrane</keyword>
<dbReference type="EMBL" id="KQ415805">
    <property type="protein sequence ID" value="KOG00385.1"/>
    <property type="molecule type" value="Genomic_DNA"/>
</dbReference>
<reference evidence="2" key="1">
    <citation type="submission" date="2015-07" db="EMBL/GenBank/DDBJ databases">
        <title>MeaNS - Measles Nucleotide Surveillance Program.</title>
        <authorList>
            <person name="Tran T."/>
            <person name="Druce J."/>
        </authorList>
    </citation>
    <scope>NUCLEOTIDE SEQUENCE</scope>
    <source>
        <strain evidence="2">UCB-OBI-ISO-001</strain>
        <tissue evidence="2">Gonad</tissue>
    </source>
</reference>